<dbReference type="EMBL" id="JBHSBB010000016">
    <property type="protein sequence ID" value="MFC4034704.1"/>
    <property type="molecule type" value="Genomic_DNA"/>
</dbReference>
<comment type="caution">
    <text evidence="2">The sequence shown here is derived from an EMBL/GenBank/DDBJ whole genome shotgun (WGS) entry which is preliminary data.</text>
</comment>
<protein>
    <submittedName>
        <fullName evidence="2">STAS domain-containing protein</fullName>
    </submittedName>
</protein>
<organism evidence="2 3">
    <name type="scientific">Streptomyces polygonati</name>
    <dbReference type="NCBI Taxonomy" id="1617087"/>
    <lineage>
        <taxon>Bacteria</taxon>
        <taxon>Bacillati</taxon>
        <taxon>Actinomycetota</taxon>
        <taxon>Actinomycetes</taxon>
        <taxon>Kitasatosporales</taxon>
        <taxon>Streptomycetaceae</taxon>
        <taxon>Streptomyces</taxon>
    </lineage>
</organism>
<dbReference type="InterPro" id="IPR002645">
    <property type="entry name" value="STAS_dom"/>
</dbReference>
<dbReference type="InterPro" id="IPR036513">
    <property type="entry name" value="STAS_dom_sf"/>
</dbReference>
<dbReference type="PROSITE" id="PS50801">
    <property type="entry name" value="STAS"/>
    <property type="match status" value="1"/>
</dbReference>
<feature type="domain" description="STAS" evidence="1">
    <location>
        <begin position="1"/>
        <end position="85"/>
    </location>
</feature>
<evidence type="ECO:0000259" key="1">
    <source>
        <dbReference type="PROSITE" id="PS50801"/>
    </source>
</evidence>
<sequence>MIRAAGDFDADTVHLIQDPLRAFPATRTIVDLSEVSFADFALLNLLLDARPTHHLVLAGLPRHLRRLFDLTSTAACRVPKLVHGL</sequence>
<name>A0ABV8HUY5_9ACTN</name>
<dbReference type="Pfam" id="PF13466">
    <property type="entry name" value="STAS_2"/>
    <property type="match status" value="1"/>
</dbReference>
<gene>
    <name evidence="2" type="ORF">ACFO3J_25015</name>
</gene>
<dbReference type="Proteomes" id="UP001595765">
    <property type="component" value="Unassembled WGS sequence"/>
</dbReference>
<evidence type="ECO:0000313" key="3">
    <source>
        <dbReference type="Proteomes" id="UP001595765"/>
    </source>
</evidence>
<dbReference type="RefSeq" id="WP_386433367.1">
    <property type="nucleotide sequence ID" value="NZ_JBHSBB010000016.1"/>
</dbReference>
<reference evidence="3" key="1">
    <citation type="journal article" date="2019" name="Int. J. Syst. Evol. Microbiol.">
        <title>The Global Catalogue of Microorganisms (GCM) 10K type strain sequencing project: providing services to taxonomists for standard genome sequencing and annotation.</title>
        <authorList>
            <consortium name="The Broad Institute Genomics Platform"/>
            <consortium name="The Broad Institute Genome Sequencing Center for Infectious Disease"/>
            <person name="Wu L."/>
            <person name="Ma J."/>
        </authorList>
    </citation>
    <scope>NUCLEOTIDE SEQUENCE [LARGE SCALE GENOMIC DNA]</scope>
    <source>
        <strain evidence="3">CGMCC 4.7237</strain>
    </source>
</reference>
<dbReference type="SUPFAM" id="SSF52091">
    <property type="entry name" value="SpoIIaa-like"/>
    <property type="match status" value="1"/>
</dbReference>
<keyword evidence="3" id="KW-1185">Reference proteome</keyword>
<dbReference type="Gene3D" id="3.30.750.24">
    <property type="entry name" value="STAS domain"/>
    <property type="match status" value="1"/>
</dbReference>
<accession>A0ABV8HUY5</accession>
<dbReference type="CDD" id="cd07043">
    <property type="entry name" value="STAS_anti-anti-sigma_factors"/>
    <property type="match status" value="1"/>
</dbReference>
<dbReference type="InterPro" id="IPR058548">
    <property type="entry name" value="MlaB-like_STAS"/>
</dbReference>
<proteinExistence type="predicted"/>
<evidence type="ECO:0000313" key="2">
    <source>
        <dbReference type="EMBL" id="MFC4034704.1"/>
    </source>
</evidence>